<dbReference type="InterPro" id="IPR049450">
    <property type="entry name" value="ACOT8-like_C"/>
</dbReference>
<evidence type="ECO:0000259" key="1">
    <source>
        <dbReference type="Pfam" id="PF20789"/>
    </source>
</evidence>
<dbReference type="RefSeq" id="XP_031924428.1">
    <property type="nucleotide sequence ID" value="XM_032073103.1"/>
</dbReference>
<dbReference type="InterPro" id="IPR029069">
    <property type="entry name" value="HotDog_dom_sf"/>
</dbReference>
<dbReference type="PANTHER" id="PTHR38110">
    <property type="entry name" value="CHROMOSOME 23, WHOLE GENOME SHOTGUN SEQUENCE"/>
    <property type="match status" value="1"/>
</dbReference>
<dbReference type="GeneID" id="43657549"/>
<dbReference type="InterPro" id="IPR042171">
    <property type="entry name" value="Acyl-CoA_hotdog"/>
</dbReference>
<dbReference type="InterPro" id="IPR052389">
    <property type="entry name" value="Sec_Metab_Biosynth-Assoc"/>
</dbReference>
<name>A0A5N6ZUV2_9EURO</name>
<dbReference type="PANTHER" id="PTHR38110:SF1">
    <property type="entry name" value="THIOESTERASE DOMAIN-CONTAINING PROTEIN"/>
    <property type="match status" value="1"/>
</dbReference>
<dbReference type="SUPFAM" id="SSF54637">
    <property type="entry name" value="Thioesterase/thiol ester dehydrase-isomerase"/>
    <property type="match status" value="1"/>
</dbReference>
<dbReference type="EMBL" id="ML737739">
    <property type="protein sequence ID" value="KAE8361347.1"/>
    <property type="molecule type" value="Genomic_DNA"/>
</dbReference>
<dbReference type="Proteomes" id="UP000326268">
    <property type="component" value="Unassembled WGS sequence"/>
</dbReference>
<dbReference type="AlphaFoldDB" id="A0A5N6ZUV2"/>
<evidence type="ECO:0000313" key="3">
    <source>
        <dbReference type="Proteomes" id="UP000326268"/>
    </source>
</evidence>
<organism evidence="2 3">
    <name type="scientific">Aspergillus caelatus</name>
    <dbReference type="NCBI Taxonomy" id="61420"/>
    <lineage>
        <taxon>Eukaryota</taxon>
        <taxon>Fungi</taxon>
        <taxon>Dikarya</taxon>
        <taxon>Ascomycota</taxon>
        <taxon>Pezizomycotina</taxon>
        <taxon>Eurotiomycetes</taxon>
        <taxon>Eurotiomycetidae</taxon>
        <taxon>Eurotiales</taxon>
        <taxon>Aspergillaceae</taxon>
        <taxon>Aspergillus</taxon>
        <taxon>Aspergillus subgen. Circumdati</taxon>
    </lineage>
</organism>
<reference evidence="2 3" key="1">
    <citation type="submission" date="2019-04" db="EMBL/GenBank/DDBJ databases">
        <title>Friends and foes A comparative genomics studyof 23 Aspergillus species from section Flavi.</title>
        <authorList>
            <consortium name="DOE Joint Genome Institute"/>
            <person name="Kjaerbolling I."/>
            <person name="Vesth T."/>
            <person name="Frisvad J.C."/>
            <person name="Nybo J.L."/>
            <person name="Theobald S."/>
            <person name="Kildgaard S."/>
            <person name="Isbrandt T."/>
            <person name="Kuo A."/>
            <person name="Sato A."/>
            <person name="Lyhne E.K."/>
            <person name="Kogle M.E."/>
            <person name="Wiebenga A."/>
            <person name="Kun R.S."/>
            <person name="Lubbers R.J."/>
            <person name="Makela M.R."/>
            <person name="Barry K."/>
            <person name="Chovatia M."/>
            <person name="Clum A."/>
            <person name="Daum C."/>
            <person name="Haridas S."/>
            <person name="He G."/>
            <person name="LaButti K."/>
            <person name="Lipzen A."/>
            <person name="Mondo S."/>
            <person name="Riley R."/>
            <person name="Salamov A."/>
            <person name="Simmons B.A."/>
            <person name="Magnuson J.K."/>
            <person name="Henrissat B."/>
            <person name="Mortensen U.H."/>
            <person name="Larsen T.O."/>
            <person name="Devries R.P."/>
            <person name="Grigoriev I.V."/>
            <person name="Machida M."/>
            <person name="Baker S.E."/>
            <person name="Andersen M.R."/>
        </authorList>
    </citation>
    <scope>NUCLEOTIDE SEQUENCE [LARGE SCALE GENOMIC DNA]</scope>
    <source>
        <strain evidence="2 3">CBS 763.97</strain>
    </source>
</reference>
<dbReference type="Pfam" id="PF20789">
    <property type="entry name" value="4HBT_3C"/>
    <property type="match status" value="1"/>
</dbReference>
<gene>
    <name evidence="2" type="ORF">BDV27DRAFT_160810</name>
</gene>
<accession>A0A5N6ZUV2</accession>
<keyword evidence="3" id="KW-1185">Reference proteome</keyword>
<protein>
    <recommendedName>
        <fullName evidence="1">Acyl-CoA thioesterase-like C-terminal domain-containing protein</fullName>
    </recommendedName>
</protein>
<dbReference type="Gene3D" id="2.40.160.210">
    <property type="entry name" value="Acyl-CoA thioesterase, double hotdog domain"/>
    <property type="match status" value="1"/>
</dbReference>
<sequence>MVEENLFAPIEGKPSTGSIAATLEFAELQQKAREEGREDWRALEDDVSKRLKARMVTVSLTLSTEIQQRLPSEGVRWLYLRNECKRILNGRMDMEALLFDEKMDLIAISHQTAVLIPPPASPRQRRSISVDIACISFVDENKLLPLEI</sequence>
<feature type="domain" description="Acyl-CoA thioesterase-like C-terminal" evidence="1">
    <location>
        <begin position="48"/>
        <end position="114"/>
    </location>
</feature>
<dbReference type="OrthoDB" id="2532955at2759"/>
<evidence type="ECO:0000313" key="2">
    <source>
        <dbReference type="EMBL" id="KAE8361347.1"/>
    </source>
</evidence>
<proteinExistence type="predicted"/>